<reference evidence="6" key="1">
    <citation type="journal article" date="2020" name="Fungal Divers.">
        <title>Resolving the Mortierellaceae phylogeny through synthesis of multi-gene phylogenetics and phylogenomics.</title>
        <authorList>
            <person name="Vandepol N."/>
            <person name="Liber J."/>
            <person name="Desiro A."/>
            <person name="Na H."/>
            <person name="Kennedy M."/>
            <person name="Barry K."/>
            <person name="Grigoriev I.V."/>
            <person name="Miller A.N."/>
            <person name="O'Donnell K."/>
            <person name="Stajich J.E."/>
            <person name="Bonito G."/>
        </authorList>
    </citation>
    <scope>NUCLEOTIDE SEQUENCE</scope>
    <source>
        <strain evidence="6">REB-010B</strain>
    </source>
</reference>
<gene>
    <name evidence="6" type="primary">PNG1</name>
    <name evidence="6" type="ORF">BGZ99_010127</name>
</gene>
<dbReference type="PANTHER" id="PTHR12143">
    <property type="entry name" value="PEPTIDE N-GLYCANASE PNGASE -RELATED"/>
    <property type="match status" value="1"/>
</dbReference>
<dbReference type="Proteomes" id="UP000738325">
    <property type="component" value="Unassembled WGS sequence"/>
</dbReference>
<comment type="caution">
    <text evidence="6">The sequence shown here is derived from an EMBL/GenBank/DDBJ whole genome shotgun (WGS) entry which is preliminary data.</text>
</comment>
<evidence type="ECO:0000256" key="1">
    <source>
        <dbReference type="ARBA" id="ARBA00009390"/>
    </source>
</evidence>
<dbReference type="GO" id="GO:0046872">
    <property type="term" value="F:metal ion binding"/>
    <property type="evidence" value="ECO:0007669"/>
    <property type="project" value="UniProtKB-KW"/>
</dbReference>
<dbReference type="Gene3D" id="2.20.25.10">
    <property type="match status" value="1"/>
</dbReference>
<comment type="similarity">
    <text evidence="1">Belongs to the transglutaminase-like superfamily. PNGase family.</text>
</comment>
<keyword evidence="3" id="KW-0862">Zinc</keyword>
<dbReference type="GO" id="GO:0006516">
    <property type="term" value="P:glycoprotein catabolic process"/>
    <property type="evidence" value="ECO:0007669"/>
    <property type="project" value="TreeGrafter"/>
</dbReference>
<evidence type="ECO:0000313" key="6">
    <source>
        <dbReference type="EMBL" id="KAG0311486.1"/>
    </source>
</evidence>
<feature type="region of interest" description="Disordered" evidence="4">
    <location>
        <begin position="399"/>
        <end position="423"/>
    </location>
</feature>
<name>A0A9P6R589_9FUNG</name>
<dbReference type="GO" id="GO:0000224">
    <property type="term" value="F:peptide-N4-(N-acetyl-beta-glucosaminyl)asparagine amidase activity"/>
    <property type="evidence" value="ECO:0007669"/>
    <property type="project" value="TreeGrafter"/>
</dbReference>
<dbReference type="SMART" id="SM00460">
    <property type="entry name" value="TGc"/>
    <property type="match status" value="1"/>
</dbReference>
<proteinExistence type="inferred from homology"/>
<keyword evidence="7" id="KW-1185">Reference proteome</keyword>
<organism evidence="6 7">
    <name type="scientific">Dissophora globulifera</name>
    <dbReference type="NCBI Taxonomy" id="979702"/>
    <lineage>
        <taxon>Eukaryota</taxon>
        <taxon>Fungi</taxon>
        <taxon>Fungi incertae sedis</taxon>
        <taxon>Mucoromycota</taxon>
        <taxon>Mortierellomycotina</taxon>
        <taxon>Mortierellomycetes</taxon>
        <taxon>Mortierellales</taxon>
        <taxon>Mortierellaceae</taxon>
        <taxon>Dissophora</taxon>
    </lineage>
</organism>
<dbReference type="InterPro" id="IPR038765">
    <property type="entry name" value="Papain-like_cys_pep_sf"/>
</dbReference>
<feature type="domain" description="Transglutaminase-like" evidence="5">
    <location>
        <begin position="241"/>
        <end position="296"/>
    </location>
</feature>
<dbReference type="InterPro" id="IPR050883">
    <property type="entry name" value="PNGase"/>
</dbReference>
<sequence>MNQREIDTLAQQLASQFSAMRQQQRRTSPGAVTTTTSATVAATATATVTTDVAEDTGSGSSIDNLTRQLGDLRELSVDTTTLDSSTAHPQESEGLTSPLVDPYATVPDPSIYEKEFADTYLRVNASVLRFEDLQLLDLACEQIPMERLYEEAEVMREDYPDDSVGDIVIRRLLHWFKNEYFTWVNEPPCASCQAKTVAVGTVAPTAQEMQDGAGVVEAYQCTQSCSTTTRFPRYGGMSTILFKTRRGRCGEWANCFTVFCRAIGYQARYVHDTTDHVWTEVWSQHKKRWIHCDACEAAYDQPLLYSTGWGKSLSYCVAFSGKLKGRSEEVVDVTRRYTIEYDTSVLKRRRSIRELVLAKFLHRMSESNLARLSLDPTELQAVRQRQGLEMDALLGRNGDTRAIETQDRESGSDEWTKARGERR</sequence>
<dbReference type="OrthoDB" id="409136at2759"/>
<dbReference type="GO" id="GO:0005829">
    <property type="term" value="C:cytosol"/>
    <property type="evidence" value="ECO:0007669"/>
    <property type="project" value="TreeGrafter"/>
</dbReference>
<dbReference type="Gene3D" id="3.10.620.30">
    <property type="match status" value="1"/>
</dbReference>
<dbReference type="EMBL" id="JAAAIP010000916">
    <property type="protein sequence ID" value="KAG0311486.1"/>
    <property type="molecule type" value="Genomic_DNA"/>
</dbReference>
<evidence type="ECO:0000313" key="7">
    <source>
        <dbReference type="Proteomes" id="UP000738325"/>
    </source>
</evidence>
<feature type="region of interest" description="Disordered" evidence="4">
    <location>
        <begin position="81"/>
        <end position="101"/>
    </location>
</feature>
<evidence type="ECO:0000256" key="4">
    <source>
        <dbReference type="SAM" id="MobiDB-lite"/>
    </source>
</evidence>
<protein>
    <submittedName>
        <fullName evidence="6">Peptide-N4-(N-acetyl-beta-glucosaminyl)asparagine amidase</fullName>
    </submittedName>
</protein>
<accession>A0A9P6R589</accession>
<dbReference type="SUPFAM" id="SSF54001">
    <property type="entry name" value="Cysteine proteinases"/>
    <property type="match status" value="1"/>
</dbReference>
<dbReference type="Pfam" id="PF01841">
    <property type="entry name" value="Transglut_core"/>
    <property type="match status" value="1"/>
</dbReference>
<dbReference type="PANTHER" id="PTHR12143:SF19">
    <property type="entry name" value="PEPTIDE-N(4)-(N-ACETYL-BETA-GLUCOSAMINYL)ASPARAGINE AMIDASE"/>
    <property type="match status" value="1"/>
</dbReference>
<evidence type="ECO:0000259" key="5">
    <source>
        <dbReference type="SMART" id="SM00460"/>
    </source>
</evidence>
<dbReference type="GO" id="GO:0005634">
    <property type="term" value="C:nucleus"/>
    <property type="evidence" value="ECO:0007669"/>
    <property type="project" value="TreeGrafter"/>
</dbReference>
<dbReference type="InterPro" id="IPR002931">
    <property type="entry name" value="Transglutaminase-like"/>
</dbReference>
<evidence type="ECO:0000256" key="2">
    <source>
        <dbReference type="ARBA" id="ARBA00022723"/>
    </source>
</evidence>
<dbReference type="AlphaFoldDB" id="A0A9P6R589"/>
<evidence type="ECO:0000256" key="3">
    <source>
        <dbReference type="ARBA" id="ARBA00022833"/>
    </source>
</evidence>
<keyword evidence="2" id="KW-0479">Metal-binding</keyword>